<comment type="caution">
    <text evidence="1">The sequence shown here is derived from an EMBL/GenBank/DDBJ whole genome shotgun (WGS) entry which is preliminary data.</text>
</comment>
<protein>
    <submittedName>
        <fullName evidence="1">Uncharacterized protein</fullName>
    </submittedName>
</protein>
<evidence type="ECO:0000313" key="1">
    <source>
        <dbReference type="EMBL" id="CAH1598389.1"/>
    </source>
</evidence>
<name>A0AAU9QRJ0_9VIBR</name>
<dbReference type="Proteomes" id="UP001295462">
    <property type="component" value="Unassembled WGS sequence"/>
</dbReference>
<sequence>MCPDTAKRIEPTLSMAPQNRKLVLPITLIGKAYSPKTHLNR</sequence>
<dbReference type="EMBL" id="CAKMUD010000090">
    <property type="protein sequence ID" value="CAH1598389.1"/>
    <property type="molecule type" value="Genomic_DNA"/>
</dbReference>
<proteinExistence type="predicted"/>
<dbReference type="AlphaFoldDB" id="A0AAU9QRJ0"/>
<reference evidence="1" key="1">
    <citation type="submission" date="2022-01" db="EMBL/GenBank/DDBJ databases">
        <authorList>
            <person name="Lagorce A."/>
        </authorList>
    </citation>
    <scope>NUCLEOTIDE SEQUENCE</scope>
    <source>
        <strain evidence="1">Th15_F1_A12</strain>
    </source>
</reference>
<accession>A0AAU9QRJ0</accession>
<gene>
    <name evidence="1" type="ORF">THF1A12_360019</name>
</gene>
<evidence type="ECO:0000313" key="2">
    <source>
        <dbReference type="Proteomes" id="UP001295462"/>
    </source>
</evidence>
<organism evidence="1 2">
    <name type="scientific">Vibrio jasicida</name>
    <dbReference type="NCBI Taxonomy" id="766224"/>
    <lineage>
        <taxon>Bacteria</taxon>
        <taxon>Pseudomonadati</taxon>
        <taxon>Pseudomonadota</taxon>
        <taxon>Gammaproteobacteria</taxon>
        <taxon>Vibrionales</taxon>
        <taxon>Vibrionaceae</taxon>
        <taxon>Vibrio</taxon>
    </lineage>
</organism>